<dbReference type="GO" id="GO:0051537">
    <property type="term" value="F:2 iron, 2 sulfur cluster binding"/>
    <property type="evidence" value="ECO:0007669"/>
    <property type="project" value="InterPro"/>
</dbReference>
<feature type="chain" id="PRO_5011449408" evidence="1">
    <location>
        <begin position="29"/>
        <end position="110"/>
    </location>
</feature>
<keyword evidence="1" id="KW-0732">Signal</keyword>
<name>A0A1G7IXA0_9BRAD</name>
<evidence type="ECO:0000256" key="1">
    <source>
        <dbReference type="SAM" id="SignalP"/>
    </source>
</evidence>
<accession>A0A1G7IXA0</accession>
<dbReference type="Proteomes" id="UP000199245">
    <property type="component" value="Unassembled WGS sequence"/>
</dbReference>
<evidence type="ECO:0000313" key="2">
    <source>
        <dbReference type="EMBL" id="SDF17216.1"/>
    </source>
</evidence>
<reference evidence="2 3" key="1">
    <citation type="submission" date="2016-10" db="EMBL/GenBank/DDBJ databases">
        <authorList>
            <person name="de Groot N.N."/>
        </authorList>
    </citation>
    <scope>NUCLEOTIDE SEQUENCE [LARGE SCALE GENOMIC DNA]</scope>
    <source>
        <strain evidence="2 3">R5</strain>
    </source>
</reference>
<organism evidence="2 3">
    <name type="scientific">Bradyrhizobium brasilense</name>
    <dbReference type="NCBI Taxonomy" id="1419277"/>
    <lineage>
        <taxon>Bacteria</taxon>
        <taxon>Pseudomonadati</taxon>
        <taxon>Pseudomonadota</taxon>
        <taxon>Alphaproteobacteria</taxon>
        <taxon>Hyphomicrobiales</taxon>
        <taxon>Nitrobacteraceae</taxon>
        <taxon>Bradyrhizobium</taxon>
    </lineage>
</organism>
<dbReference type="PROSITE" id="PS51318">
    <property type="entry name" value="TAT"/>
    <property type="match status" value="1"/>
</dbReference>
<sequence>MPCPKPSRRSLLLTTLATGALLSVGRFAAAQEDQPGSSDRPKKGCDLLVISEGERAGAIVTPDDVKLGEPPLHAWPKDPKTSVVRNGSRLNEILVIRLDPDEMDEETRSR</sequence>
<feature type="signal peptide" evidence="1">
    <location>
        <begin position="1"/>
        <end position="28"/>
    </location>
</feature>
<evidence type="ECO:0000313" key="3">
    <source>
        <dbReference type="Proteomes" id="UP000199245"/>
    </source>
</evidence>
<gene>
    <name evidence="2" type="ORF">SAMN05216337_104661</name>
</gene>
<dbReference type="AlphaFoldDB" id="A0A1G7IXA0"/>
<dbReference type="InterPro" id="IPR006311">
    <property type="entry name" value="TAT_signal"/>
</dbReference>
<protein>
    <submittedName>
        <fullName evidence="2">Uncharacterized protein</fullName>
    </submittedName>
</protein>
<dbReference type="Gene3D" id="2.102.10.10">
    <property type="entry name" value="Rieske [2Fe-2S] iron-sulphur domain"/>
    <property type="match status" value="1"/>
</dbReference>
<dbReference type="InterPro" id="IPR036922">
    <property type="entry name" value="Rieske_2Fe-2S_sf"/>
</dbReference>
<dbReference type="EMBL" id="FMZW01000046">
    <property type="protein sequence ID" value="SDF17216.1"/>
    <property type="molecule type" value="Genomic_DNA"/>
</dbReference>
<proteinExistence type="predicted"/>